<dbReference type="EMBL" id="QLMA01000009">
    <property type="protein sequence ID" value="RAJ75624.1"/>
    <property type="molecule type" value="Genomic_DNA"/>
</dbReference>
<dbReference type="PROSITE" id="PS51257">
    <property type="entry name" value="PROKAR_LIPOPROTEIN"/>
    <property type="match status" value="1"/>
</dbReference>
<sequence>MLKPFSLILFVLISSCTGNQPKIVAAKIPSDSTEPRLQKDCLSTPSESLVVHDSLLDLVATKSATAVKNIGQLQLRYKLKNDTAFKEISVKYPLFSDVIFPDTSVAIIRGHHISKSNYFLFNDKKLLLPILGMNFMITYVIDLEKNKEVTTYERRTYLPLVWVDSSTQTFLVTDSPNYPGDQSIVEFRSFVCNFKGNTFIQQRKEKIRYKTEDIFDENLTNNQVKIILKNK</sequence>
<evidence type="ECO:0008006" key="3">
    <source>
        <dbReference type="Google" id="ProtNLM"/>
    </source>
</evidence>
<protein>
    <recommendedName>
        <fullName evidence="3">Lipoprotein</fullName>
    </recommendedName>
</protein>
<dbReference type="AlphaFoldDB" id="A0A327VLG1"/>
<dbReference type="OrthoDB" id="655879at2"/>
<evidence type="ECO:0000313" key="2">
    <source>
        <dbReference type="Proteomes" id="UP000249819"/>
    </source>
</evidence>
<evidence type="ECO:0000313" key="1">
    <source>
        <dbReference type="EMBL" id="RAJ75624.1"/>
    </source>
</evidence>
<dbReference type="Proteomes" id="UP000249819">
    <property type="component" value="Unassembled WGS sequence"/>
</dbReference>
<keyword evidence="2" id="KW-1185">Reference proteome</keyword>
<comment type="caution">
    <text evidence="1">The sequence shown here is derived from an EMBL/GenBank/DDBJ whole genome shotgun (WGS) entry which is preliminary data.</text>
</comment>
<accession>A0A327VLG1</accession>
<gene>
    <name evidence="1" type="ORF">CLV59_109238</name>
</gene>
<organism evidence="1 2">
    <name type="scientific">Chitinophaga dinghuensis</name>
    <dbReference type="NCBI Taxonomy" id="1539050"/>
    <lineage>
        <taxon>Bacteria</taxon>
        <taxon>Pseudomonadati</taxon>
        <taxon>Bacteroidota</taxon>
        <taxon>Chitinophagia</taxon>
        <taxon>Chitinophagales</taxon>
        <taxon>Chitinophagaceae</taxon>
        <taxon>Chitinophaga</taxon>
    </lineage>
</organism>
<dbReference type="RefSeq" id="WP_111594776.1">
    <property type="nucleotide sequence ID" value="NZ_QLMA01000009.1"/>
</dbReference>
<reference evidence="1 2" key="1">
    <citation type="submission" date="2018-06" db="EMBL/GenBank/DDBJ databases">
        <title>Genomic Encyclopedia of Archaeal and Bacterial Type Strains, Phase II (KMG-II): from individual species to whole genera.</title>
        <authorList>
            <person name="Goeker M."/>
        </authorList>
    </citation>
    <scope>NUCLEOTIDE SEQUENCE [LARGE SCALE GENOMIC DNA]</scope>
    <source>
        <strain evidence="1 2">DSM 29821</strain>
    </source>
</reference>
<proteinExistence type="predicted"/>
<name>A0A327VLG1_9BACT</name>